<keyword evidence="2" id="KW-1185">Reference proteome</keyword>
<gene>
    <name evidence="1" type="ORF">PXX05_10995</name>
</gene>
<dbReference type="EMBL" id="CP119078">
    <property type="protein sequence ID" value="WED42438.1"/>
    <property type="molecule type" value="Genomic_DNA"/>
</dbReference>
<evidence type="ECO:0000313" key="1">
    <source>
        <dbReference type="EMBL" id="WED42438.1"/>
    </source>
</evidence>
<organism evidence="1 2">
    <name type="scientific">Legionella cardiaca</name>
    <dbReference type="NCBI Taxonomy" id="1071983"/>
    <lineage>
        <taxon>Bacteria</taxon>
        <taxon>Pseudomonadati</taxon>
        <taxon>Pseudomonadota</taxon>
        <taxon>Gammaproteobacteria</taxon>
        <taxon>Legionellales</taxon>
        <taxon>Legionellaceae</taxon>
        <taxon>Legionella</taxon>
    </lineage>
</organism>
<evidence type="ECO:0000313" key="2">
    <source>
        <dbReference type="Proteomes" id="UP001222087"/>
    </source>
</evidence>
<protein>
    <submittedName>
        <fullName evidence="1">Uncharacterized protein</fullName>
    </submittedName>
</protein>
<dbReference type="Proteomes" id="UP001222087">
    <property type="component" value="Chromosome"/>
</dbReference>
<dbReference type="RefSeq" id="WP_275088261.1">
    <property type="nucleotide sequence ID" value="NZ_CP119078.1"/>
</dbReference>
<accession>A0ABY8AP29</accession>
<reference evidence="1 2" key="1">
    <citation type="submission" date="2023-02" db="EMBL/GenBank/DDBJ databases">
        <title>Genome Sequence of L. cardiaca H63T.</title>
        <authorList>
            <person name="Lopez A.E."/>
            <person name="Cianciotto N.P."/>
        </authorList>
    </citation>
    <scope>NUCLEOTIDE SEQUENCE [LARGE SCALE GENOMIC DNA]</scope>
    <source>
        <strain evidence="1 2">H63</strain>
    </source>
</reference>
<sequence length="301" mass="34124">MPKYAKKKHTERAVYESHYYRETKSKLTEILDVREKRRIDSYMASHNNFPPTGTARESGYSSLVFEGTQLEANTSMVDIERTDDDTTFILSRLAEAPKLPVSCIASTEHVVAQEMVEDFVSEYIPESKMKVMYQILVRIDGVSLISLEKRKLAKEICKDDDILTLEDVIVSYDNARGLFVVELGTQVTDIQEVIRTLQKQSRYHIESCNFEEININDGVCLLKADASNPIHALANIAQGIDQGGMQTKFFLERDAGSTTGKKTAEFQDSRWTFNGFQSLDDLRKSTGYPADAYAFKISKRP</sequence>
<proteinExistence type="predicted"/>
<name>A0ABY8AP29_9GAMM</name>